<feature type="repeat" description="WD" evidence="3">
    <location>
        <begin position="1122"/>
        <end position="1163"/>
    </location>
</feature>
<dbReference type="OrthoDB" id="538223at2759"/>
<dbReference type="PANTHER" id="PTHR22847:SF637">
    <property type="entry name" value="WD REPEAT DOMAIN 5B"/>
    <property type="match status" value="1"/>
</dbReference>
<evidence type="ECO:0000259" key="5">
    <source>
        <dbReference type="Pfam" id="PF24883"/>
    </source>
</evidence>
<dbReference type="CDD" id="cd21037">
    <property type="entry name" value="MLKL_NTD"/>
    <property type="match status" value="1"/>
</dbReference>
<reference evidence="6 7" key="1">
    <citation type="journal article" date="2019" name="Nat. Ecol. Evol.">
        <title>Megaphylogeny resolves global patterns of mushroom evolution.</title>
        <authorList>
            <person name="Varga T."/>
            <person name="Krizsan K."/>
            <person name="Foldi C."/>
            <person name="Dima B."/>
            <person name="Sanchez-Garcia M."/>
            <person name="Sanchez-Ramirez S."/>
            <person name="Szollosi G.J."/>
            <person name="Szarkandi J.G."/>
            <person name="Papp V."/>
            <person name="Albert L."/>
            <person name="Andreopoulos W."/>
            <person name="Angelini C."/>
            <person name="Antonin V."/>
            <person name="Barry K.W."/>
            <person name="Bougher N.L."/>
            <person name="Buchanan P."/>
            <person name="Buyck B."/>
            <person name="Bense V."/>
            <person name="Catcheside P."/>
            <person name="Chovatia M."/>
            <person name="Cooper J."/>
            <person name="Damon W."/>
            <person name="Desjardin D."/>
            <person name="Finy P."/>
            <person name="Geml J."/>
            <person name="Haridas S."/>
            <person name="Hughes K."/>
            <person name="Justo A."/>
            <person name="Karasinski D."/>
            <person name="Kautmanova I."/>
            <person name="Kiss B."/>
            <person name="Kocsube S."/>
            <person name="Kotiranta H."/>
            <person name="LaButti K.M."/>
            <person name="Lechner B.E."/>
            <person name="Liimatainen K."/>
            <person name="Lipzen A."/>
            <person name="Lukacs Z."/>
            <person name="Mihaltcheva S."/>
            <person name="Morgado L.N."/>
            <person name="Niskanen T."/>
            <person name="Noordeloos M.E."/>
            <person name="Ohm R.A."/>
            <person name="Ortiz-Santana B."/>
            <person name="Ovrebo C."/>
            <person name="Racz N."/>
            <person name="Riley R."/>
            <person name="Savchenko A."/>
            <person name="Shiryaev A."/>
            <person name="Soop K."/>
            <person name="Spirin V."/>
            <person name="Szebenyi C."/>
            <person name="Tomsovsky M."/>
            <person name="Tulloss R.E."/>
            <person name="Uehling J."/>
            <person name="Grigoriev I.V."/>
            <person name="Vagvolgyi C."/>
            <person name="Papp T."/>
            <person name="Martin F.M."/>
            <person name="Miettinen O."/>
            <person name="Hibbett D.S."/>
            <person name="Nagy L.G."/>
        </authorList>
    </citation>
    <scope>NUCLEOTIDE SEQUENCE [LARGE SCALE GENOMIC DNA]</scope>
    <source>
        <strain evidence="6 7">FP101781</strain>
    </source>
</reference>
<sequence>MEDRGRHKHKAVKWVKNKGRHFASSVGRLIDRTSTRPPLHQQPTPESHPILGEGGSAQALTVDTQESSSSGAPLKRTQSSPTDIKPHADPLGETASSAPFPKPAPSSQFHTPDNSLTTTTPMIVHNSPHDPQIAPQVDLRITEPSAPWSNTAPQTNGSQIIKFLEPAASQPLPAASEHPTSLSAGATETSIPNHPTLLTTGPTNQTLALPSALDSPPDQTSQSKGTSSSTWYAAVKATLAAVERASDVFTPLKSAVAAVNVILETKDAFRDNQEDFEKLGKRVDLLDAIMRSFPSDAPQELKDRRNGLERTVEDLARTLEAKTSRKVLNRLAFTKEDQQDVMRIVREINFAIEFAMFDVSVRSEGLVLEAIQGIKWLKDRTIKEGQITEKGIARVAEGVAKLVKSDTFTALGDVRGSGFSNGTRRGECIAGSRVGLVSQLLAWAKDPLSGHAFWLSGIAGTGKTAVSETFCSQLAKRGLLGASFFCSLTRQDLSDIFLVIPTLAKTMAKAHPTFGAELAQALEVCWGKSQDPLNMKIEDQWMLLILLPAQKAFQGHHSGVTLCVDALDECGDRKAVKKFLVAILSKSPGPIPLKIFFTSLPESSMEEVLQSPLLSSLRQSLQLHNIEHNIVRGDIELYIHHSLGSIKALRDEYGAAWPPPEVQRIIERSDTLFIVAATIIREIDTGVGNRIERLREFGGPTPQKLVGIHGLYRGIIEKVFVELRPNEKENLRSCLSLLVAACRPLAVCEYAKLLGMQPSTVRELLRPLHSMISIPPGEDNHPIVIYHASFVDFLTDEDHPTTLDLNSAHPWTIKKREAQVLVAEQCLTLMDDDDEGVFLSVSGASTSYRSNSDQNLGLRSDLAYACTSWTDHVLGTQPIPSSLEGQVAGFLGGKWLYWLEALSVSGSVGYARTLGELTKMVADNGLKELTTRIWNFWQMFATPISHSAPHIYLSALPFYEAALGASDWILPEFPSLAIVHSVGMATSTRGCKVILTPSRVECLAISPNGNTAAAGSEDGIIQLWDVQSGHTVGEPMKGHTSLVTSVCFSPNGSKIASGSDDKSVRLWDAESGQAVGEPMEGHTNWVTSVCFSPDGSKIASGSYDHSVRLWDAESGQAVGEPMEGHTSPVNSVCFSPDGSKIASGSYDHSVRLWDAESGQAVGEPMEGHTNWVTSVCFSPDGSKIASGSYDHSVRLWDMESGQAVGEPMEGHTNWVTSVCFSPDGSKIASGSDDHSVRLWDMESGQAVGEPMEGHTNVVTSVCFSPDGSKIASGSYDKSVRLWDAESGQAVGEPMEGHTSPVNSVCFSPDGTRIASGSNDKSITVWRITTDSPTAHPSHLHLYPLHTFSMNADGWICNPSGDLLLWIPPQFRISLQQPGYERIIGAPATQVDLTQALYHGTNWRRCIEAPPNQPSNNLRWPVGTTRSDNHTSGIDR</sequence>
<gene>
    <name evidence="6" type="ORF">FA13DRAFT_1670097</name>
</gene>
<keyword evidence="1 3" id="KW-0853">WD repeat</keyword>
<keyword evidence="7" id="KW-1185">Reference proteome</keyword>
<feature type="region of interest" description="Disordered" evidence="4">
    <location>
        <begin position="1413"/>
        <end position="1435"/>
    </location>
</feature>
<feature type="compositionally biased region" description="Basic residues" evidence="4">
    <location>
        <begin position="1"/>
        <end position="21"/>
    </location>
</feature>
<feature type="region of interest" description="Disordered" evidence="4">
    <location>
        <begin position="170"/>
        <end position="228"/>
    </location>
</feature>
<protein>
    <recommendedName>
        <fullName evidence="5">Nephrocystin 3-like N-terminal domain-containing protein</fullName>
    </recommendedName>
</protein>
<accession>A0A4Y7SNT5</accession>
<feature type="compositionally biased region" description="Polar residues" evidence="4">
    <location>
        <begin position="178"/>
        <end position="208"/>
    </location>
</feature>
<evidence type="ECO:0000256" key="4">
    <source>
        <dbReference type="SAM" id="MobiDB-lite"/>
    </source>
</evidence>
<dbReference type="Gene3D" id="2.130.10.10">
    <property type="entry name" value="YVTN repeat-like/Quinoprotein amine dehydrogenase"/>
    <property type="match status" value="4"/>
</dbReference>
<dbReference type="PANTHER" id="PTHR22847">
    <property type="entry name" value="WD40 REPEAT PROTEIN"/>
    <property type="match status" value="1"/>
</dbReference>
<dbReference type="PROSITE" id="PS50082">
    <property type="entry name" value="WD_REPEATS_2"/>
    <property type="match status" value="8"/>
</dbReference>
<feature type="compositionally biased region" description="Basic and acidic residues" evidence="4">
    <location>
        <begin position="1426"/>
        <end position="1435"/>
    </location>
</feature>
<dbReference type="PRINTS" id="PR00320">
    <property type="entry name" value="GPROTEINBRPT"/>
</dbReference>
<dbReference type="SMART" id="SM00320">
    <property type="entry name" value="WD40"/>
    <property type="match status" value="8"/>
</dbReference>
<feature type="repeat" description="WD" evidence="3">
    <location>
        <begin position="1079"/>
        <end position="1120"/>
    </location>
</feature>
<dbReference type="GO" id="GO:1990234">
    <property type="term" value="C:transferase complex"/>
    <property type="evidence" value="ECO:0007669"/>
    <property type="project" value="UniProtKB-ARBA"/>
</dbReference>
<dbReference type="Pfam" id="PF24883">
    <property type="entry name" value="NPHP3_N"/>
    <property type="match status" value="1"/>
</dbReference>
<dbReference type="SUPFAM" id="SSF50978">
    <property type="entry name" value="WD40 repeat-like"/>
    <property type="match status" value="2"/>
</dbReference>
<feature type="repeat" description="WD" evidence="3">
    <location>
        <begin position="1036"/>
        <end position="1077"/>
    </location>
</feature>
<dbReference type="PROSITE" id="PS50294">
    <property type="entry name" value="WD_REPEATS_REGION"/>
    <property type="match status" value="8"/>
</dbReference>
<dbReference type="Pfam" id="PF00400">
    <property type="entry name" value="WD40"/>
    <property type="match status" value="8"/>
</dbReference>
<dbReference type="InterPro" id="IPR059179">
    <property type="entry name" value="MLKL-like_MCAfunc"/>
</dbReference>
<feature type="repeat" description="WD" evidence="3">
    <location>
        <begin position="1000"/>
        <end position="1034"/>
    </location>
</feature>
<dbReference type="STRING" id="71717.A0A4Y7SNT5"/>
<feature type="compositionally biased region" description="Polar residues" evidence="4">
    <location>
        <begin position="58"/>
        <end position="82"/>
    </location>
</feature>
<feature type="compositionally biased region" description="Polar residues" evidence="4">
    <location>
        <begin position="108"/>
        <end position="121"/>
    </location>
</feature>
<dbReference type="InterPro" id="IPR020472">
    <property type="entry name" value="WD40_PAC1"/>
</dbReference>
<feature type="repeat" description="WD" evidence="3">
    <location>
        <begin position="1208"/>
        <end position="1249"/>
    </location>
</feature>
<feature type="repeat" description="WD" evidence="3">
    <location>
        <begin position="1165"/>
        <end position="1206"/>
    </location>
</feature>
<dbReference type="Proteomes" id="UP000298030">
    <property type="component" value="Unassembled WGS sequence"/>
</dbReference>
<dbReference type="SUPFAM" id="SSF52540">
    <property type="entry name" value="P-loop containing nucleoside triphosphate hydrolases"/>
    <property type="match status" value="1"/>
</dbReference>
<dbReference type="InterPro" id="IPR001680">
    <property type="entry name" value="WD40_rpt"/>
</dbReference>
<feature type="repeat" description="WD" evidence="3">
    <location>
        <begin position="1294"/>
        <end position="1335"/>
    </location>
</feature>
<dbReference type="InterPro" id="IPR056884">
    <property type="entry name" value="NPHP3-like_N"/>
</dbReference>
<evidence type="ECO:0000256" key="2">
    <source>
        <dbReference type="ARBA" id="ARBA00022737"/>
    </source>
</evidence>
<feature type="region of interest" description="Disordered" evidence="4">
    <location>
        <begin position="1"/>
        <end position="123"/>
    </location>
</feature>
<dbReference type="CDD" id="cd00200">
    <property type="entry name" value="WD40"/>
    <property type="match status" value="1"/>
</dbReference>
<dbReference type="InterPro" id="IPR027417">
    <property type="entry name" value="P-loop_NTPase"/>
</dbReference>
<proteinExistence type="predicted"/>
<evidence type="ECO:0000256" key="1">
    <source>
        <dbReference type="ARBA" id="ARBA00022574"/>
    </source>
</evidence>
<dbReference type="InterPro" id="IPR015943">
    <property type="entry name" value="WD40/YVTN_repeat-like_dom_sf"/>
</dbReference>
<evidence type="ECO:0000313" key="6">
    <source>
        <dbReference type="EMBL" id="TEB23432.1"/>
    </source>
</evidence>
<feature type="domain" description="Nephrocystin 3-like N-terminal" evidence="5">
    <location>
        <begin position="439"/>
        <end position="599"/>
    </location>
</feature>
<name>A0A4Y7SNT5_COPMI</name>
<keyword evidence="2" id="KW-0677">Repeat</keyword>
<dbReference type="InterPro" id="IPR019775">
    <property type="entry name" value="WD40_repeat_CS"/>
</dbReference>
<evidence type="ECO:0000256" key="3">
    <source>
        <dbReference type="PROSITE-ProRule" id="PRU00221"/>
    </source>
</evidence>
<evidence type="ECO:0000313" key="7">
    <source>
        <dbReference type="Proteomes" id="UP000298030"/>
    </source>
</evidence>
<organism evidence="6 7">
    <name type="scientific">Coprinellus micaceus</name>
    <name type="common">Glistening ink-cap mushroom</name>
    <name type="synonym">Coprinus micaceus</name>
    <dbReference type="NCBI Taxonomy" id="71717"/>
    <lineage>
        <taxon>Eukaryota</taxon>
        <taxon>Fungi</taxon>
        <taxon>Dikarya</taxon>
        <taxon>Basidiomycota</taxon>
        <taxon>Agaricomycotina</taxon>
        <taxon>Agaricomycetes</taxon>
        <taxon>Agaricomycetidae</taxon>
        <taxon>Agaricales</taxon>
        <taxon>Agaricineae</taxon>
        <taxon>Psathyrellaceae</taxon>
        <taxon>Coprinellus</taxon>
    </lineage>
</organism>
<dbReference type="InterPro" id="IPR036322">
    <property type="entry name" value="WD40_repeat_dom_sf"/>
</dbReference>
<feature type="compositionally biased region" description="Low complexity" evidence="4">
    <location>
        <begin position="219"/>
        <end position="228"/>
    </location>
</feature>
<dbReference type="EMBL" id="QPFP01000078">
    <property type="protein sequence ID" value="TEB23432.1"/>
    <property type="molecule type" value="Genomic_DNA"/>
</dbReference>
<feature type="compositionally biased region" description="Polar residues" evidence="4">
    <location>
        <begin position="1413"/>
        <end position="1425"/>
    </location>
</feature>
<dbReference type="PROSITE" id="PS00678">
    <property type="entry name" value="WD_REPEATS_1"/>
    <property type="match status" value="7"/>
</dbReference>
<comment type="caution">
    <text evidence="6">The sequence shown here is derived from an EMBL/GenBank/DDBJ whole genome shotgun (WGS) entry which is preliminary data.</text>
</comment>
<feature type="repeat" description="WD" evidence="3">
    <location>
        <begin position="1251"/>
        <end position="1292"/>
    </location>
</feature>